<dbReference type="EMBL" id="PFQF01000001">
    <property type="protein sequence ID" value="PJA21035.1"/>
    <property type="molecule type" value="Genomic_DNA"/>
</dbReference>
<accession>A0A2M7W546</accession>
<dbReference type="InterPro" id="IPR014942">
    <property type="entry name" value="AbiEii"/>
</dbReference>
<name>A0A2M7W546_9BACT</name>
<evidence type="ECO:0000313" key="1">
    <source>
        <dbReference type="EMBL" id="PJA21035.1"/>
    </source>
</evidence>
<gene>
    <name evidence="1" type="ORF">COX60_00030</name>
</gene>
<dbReference type="AlphaFoldDB" id="A0A2M7W546"/>
<comment type="caution">
    <text evidence="1">The sequence shown here is derived from an EMBL/GenBank/DDBJ whole genome shotgun (WGS) entry which is preliminary data.</text>
</comment>
<dbReference type="Pfam" id="PF08843">
    <property type="entry name" value="AbiEii"/>
    <property type="match status" value="2"/>
</dbReference>
<dbReference type="Gene3D" id="3.10.450.620">
    <property type="entry name" value="JHP933, nucleotidyltransferase-like core domain"/>
    <property type="match status" value="1"/>
</dbReference>
<proteinExistence type="predicted"/>
<evidence type="ECO:0008006" key="3">
    <source>
        <dbReference type="Google" id="ProtNLM"/>
    </source>
</evidence>
<protein>
    <recommendedName>
        <fullName evidence="3">Nucleotidyl transferase AbiEii/AbiGii toxin family protein</fullName>
    </recommendedName>
</protein>
<reference evidence="2" key="1">
    <citation type="submission" date="2017-09" db="EMBL/GenBank/DDBJ databases">
        <title>Depth-based differentiation of microbial function through sediment-hosted aquifers and enrichment of novel symbionts in the deep terrestrial subsurface.</title>
        <authorList>
            <person name="Probst A.J."/>
            <person name="Ladd B."/>
            <person name="Jarett J.K."/>
            <person name="Geller-Mcgrath D.E."/>
            <person name="Sieber C.M.K."/>
            <person name="Emerson J.B."/>
            <person name="Anantharaman K."/>
            <person name="Thomas B.C."/>
            <person name="Malmstrom R."/>
            <person name="Stieglmeier M."/>
            <person name="Klingl A."/>
            <person name="Woyke T."/>
            <person name="Ryan C.M."/>
            <person name="Banfield J.F."/>
        </authorList>
    </citation>
    <scope>NUCLEOTIDE SEQUENCE [LARGE SCALE GENOMIC DNA]</scope>
</reference>
<evidence type="ECO:0000313" key="2">
    <source>
        <dbReference type="Proteomes" id="UP000230137"/>
    </source>
</evidence>
<organism evidence="1 2">
    <name type="scientific">Candidatus Berkelbacteria bacterium CG_4_10_14_0_2_um_filter_35_9_33_12</name>
    <dbReference type="NCBI Taxonomy" id="1974499"/>
    <lineage>
        <taxon>Bacteria</taxon>
        <taxon>Candidatus Berkelbacteria</taxon>
    </lineage>
</organism>
<dbReference type="Proteomes" id="UP000230137">
    <property type="component" value="Unassembled WGS sequence"/>
</dbReference>
<sequence length="212" mass="24571">METTGISPQTKRNLELLSKSSWLSQFYLVGGTACALYFGHRISYDLDFFTTQSFDATKIFKDLKKIGKVSAGTVADDTFLGVFDEVKISFFYYHYPNISEFANYHNIKIASPQDLVAMKIDALQSRGTKRDFIDLYTILTQKNYSLRQAIDFFQDKFKSANYNLEHVLMSIAYFDDAEKTPETLTLNKPIDWQQVKQFFIDQIKDFEKENLS</sequence>